<dbReference type="PANTHER" id="PTHR36307:SF1">
    <property type="entry name" value="FLAGELLA BASAL BODY P-RING FORMATION PROTEIN FLGA"/>
    <property type="match status" value="1"/>
</dbReference>
<dbReference type="eggNOG" id="COG1261">
    <property type="taxonomic scope" value="Bacteria"/>
</dbReference>
<dbReference type="Gene3D" id="2.30.30.760">
    <property type="match status" value="1"/>
</dbReference>
<reference evidence="6 7" key="1">
    <citation type="journal article" date="2014" name="Antonie Van Leeuwenhoek">
        <title>Roseivivax atlanticus sp. nov., isolated from surface seawater of the Atlantic Ocean.</title>
        <authorList>
            <person name="Li G."/>
            <person name="Lai Q."/>
            <person name="Liu X."/>
            <person name="Sun F."/>
            <person name="Shao Z."/>
        </authorList>
    </citation>
    <scope>NUCLEOTIDE SEQUENCE [LARGE SCALE GENOMIC DNA]</scope>
    <source>
        <strain evidence="6 7">22II-s10s</strain>
    </source>
</reference>
<comment type="function">
    <text evidence="4">Involved in the assembly process of the P-ring formation. It may associate with FlgF on the rod constituting a structure essential for the P-ring assembly or may act as a modulator protein for the P-ring assembly.</text>
</comment>
<dbReference type="CDD" id="cd11614">
    <property type="entry name" value="SAF_CpaB_FlgA_like"/>
    <property type="match status" value="1"/>
</dbReference>
<dbReference type="STRING" id="1379903.ATO8_17425"/>
<evidence type="ECO:0000256" key="3">
    <source>
        <dbReference type="ARBA" id="ARBA00022764"/>
    </source>
</evidence>
<comment type="caution">
    <text evidence="6">The sequence shown here is derived from an EMBL/GenBank/DDBJ whole genome shotgun (WGS) entry which is preliminary data.</text>
</comment>
<evidence type="ECO:0000256" key="4">
    <source>
        <dbReference type="RuleBase" id="RU362063"/>
    </source>
</evidence>
<name>W4HFK2_9RHOB</name>
<keyword evidence="7" id="KW-1185">Reference proteome</keyword>
<dbReference type="GO" id="GO:0044780">
    <property type="term" value="P:bacterial-type flagellum assembly"/>
    <property type="evidence" value="ECO:0007669"/>
    <property type="project" value="InterPro"/>
</dbReference>
<keyword evidence="2 4" id="KW-0732">Signal</keyword>
<evidence type="ECO:0000313" key="6">
    <source>
        <dbReference type="EMBL" id="ETW11474.1"/>
    </source>
</evidence>
<evidence type="ECO:0000313" key="7">
    <source>
        <dbReference type="Proteomes" id="UP000019063"/>
    </source>
</evidence>
<feature type="signal peptide" evidence="4">
    <location>
        <begin position="1"/>
        <end position="19"/>
    </location>
</feature>
<dbReference type="InterPro" id="IPR013974">
    <property type="entry name" value="SAF"/>
</dbReference>
<evidence type="ECO:0000256" key="2">
    <source>
        <dbReference type="ARBA" id="ARBA00022729"/>
    </source>
</evidence>
<protein>
    <recommendedName>
        <fullName evidence="4">Flagella basal body P-ring formation protein FlgA</fullName>
    </recommendedName>
</protein>
<dbReference type="EMBL" id="AQQW01000012">
    <property type="protein sequence ID" value="ETW11474.1"/>
    <property type="molecule type" value="Genomic_DNA"/>
</dbReference>
<dbReference type="Proteomes" id="UP000019063">
    <property type="component" value="Unassembled WGS sequence"/>
</dbReference>
<keyword evidence="3 4" id="KW-0574">Periplasm</keyword>
<keyword evidence="4" id="KW-1005">Bacterial flagellum biogenesis</keyword>
<gene>
    <name evidence="6" type="ORF">ATO8_17425</name>
</gene>
<dbReference type="GO" id="GO:0042597">
    <property type="term" value="C:periplasmic space"/>
    <property type="evidence" value="ECO:0007669"/>
    <property type="project" value="UniProtKB-SubCell"/>
</dbReference>
<comment type="similarity">
    <text evidence="4">Belongs to the FlgA family.</text>
</comment>
<dbReference type="RefSeq" id="WP_043846378.1">
    <property type="nucleotide sequence ID" value="NZ_AQQW01000012.1"/>
</dbReference>
<dbReference type="SMART" id="SM00858">
    <property type="entry name" value="SAF"/>
    <property type="match status" value="1"/>
</dbReference>
<organism evidence="6 7">
    <name type="scientific">Roseivivax marinus</name>
    <dbReference type="NCBI Taxonomy" id="1379903"/>
    <lineage>
        <taxon>Bacteria</taxon>
        <taxon>Pseudomonadati</taxon>
        <taxon>Pseudomonadota</taxon>
        <taxon>Alphaproteobacteria</taxon>
        <taxon>Rhodobacterales</taxon>
        <taxon>Roseobacteraceae</taxon>
        <taxon>Roseivivax</taxon>
    </lineage>
</organism>
<dbReference type="InterPro" id="IPR017585">
    <property type="entry name" value="SAF_FlgA"/>
</dbReference>
<dbReference type="NCBIfam" id="TIGR03170">
    <property type="entry name" value="flgA_cterm"/>
    <property type="match status" value="1"/>
</dbReference>
<dbReference type="AlphaFoldDB" id="W4HFK2"/>
<dbReference type="Pfam" id="PF13144">
    <property type="entry name" value="ChapFlgA"/>
    <property type="match status" value="1"/>
</dbReference>
<dbReference type="Gene3D" id="3.90.1210.10">
    <property type="entry name" value="Antifreeze-like/N-acetylneuraminic acid synthase C-terminal domain"/>
    <property type="match status" value="1"/>
</dbReference>
<feature type="domain" description="SAF" evidence="5">
    <location>
        <begin position="93"/>
        <end position="155"/>
    </location>
</feature>
<evidence type="ECO:0000259" key="5">
    <source>
        <dbReference type="SMART" id="SM00858"/>
    </source>
</evidence>
<comment type="subcellular location">
    <subcellularLocation>
        <location evidence="1 4">Periplasm</location>
    </subcellularLocation>
</comment>
<feature type="chain" id="PRO_5005150306" description="Flagella basal body P-ring formation protein FlgA" evidence="4">
    <location>
        <begin position="20"/>
        <end position="218"/>
    </location>
</feature>
<evidence type="ECO:0000256" key="1">
    <source>
        <dbReference type="ARBA" id="ARBA00004418"/>
    </source>
</evidence>
<sequence length="218" mass="22799">MIRAAVILVAGLVAQAAAGAPVELLVEERARDSLGAEMPASGEVRVTVSSKPVAEAMLISAYWMDQATGQFIANVVTEEGATHRIGGYALVIQPVPVPLRRLMPGEVITEGDIGTVDMPVARLGSFTISDADKLVGKEVRSLLAKGRPVMVQAVQEPLVIARGEEVSIIYRDGPLQLSAPGRALRDAHAGQDIKVVNLASNSTLAGIAVAHGRVEVGK</sequence>
<accession>W4HFK2</accession>
<dbReference type="PANTHER" id="PTHR36307">
    <property type="entry name" value="FLAGELLA BASAL BODY P-RING FORMATION PROTEIN FLGA"/>
    <property type="match status" value="1"/>
</dbReference>
<dbReference type="InterPro" id="IPR039246">
    <property type="entry name" value="Flagellar_FlgA"/>
</dbReference>
<proteinExistence type="inferred from homology"/>